<sequence length="202" mass="22138">MAEAERMPGPEAITEFWSWWNRIREPLAEAIRADRAQEFVEPLRDRLGALHPDLRFSLRPGLQAAHALSITGATPRADDIAHTVLDGAPADDEHWEYSGLSLPVADPATMTCVVGDLTIEMSGARVAVEHFPDLGAVVVQFFHPVLAGLAPELVEDVLDSALSAVVGRVEPARTRIIAMHVEREPADALDLSELRLFLDRLV</sequence>
<protein>
    <recommendedName>
        <fullName evidence="3">PAS domain-containing protein</fullName>
    </recommendedName>
</protein>
<dbReference type="Proteomes" id="UP001500979">
    <property type="component" value="Unassembled WGS sequence"/>
</dbReference>
<organism evidence="1 2">
    <name type="scientific">Saccharopolyspora taberi</name>
    <dbReference type="NCBI Taxonomy" id="60895"/>
    <lineage>
        <taxon>Bacteria</taxon>
        <taxon>Bacillati</taxon>
        <taxon>Actinomycetota</taxon>
        <taxon>Actinomycetes</taxon>
        <taxon>Pseudonocardiales</taxon>
        <taxon>Pseudonocardiaceae</taxon>
        <taxon>Saccharopolyspora</taxon>
    </lineage>
</organism>
<evidence type="ECO:0008006" key="3">
    <source>
        <dbReference type="Google" id="ProtNLM"/>
    </source>
</evidence>
<evidence type="ECO:0000313" key="1">
    <source>
        <dbReference type="EMBL" id="GAA2801125.1"/>
    </source>
</evidence>
<comment type="caution">
    <text evidence="1">The sequence shown here is derived from an EMBL/GenBank/DDBJ whole genome shotgun (WGS) entry which is preliminary data.</text>
</comment>
<dbReference type="RefSeq" id="WP_344681917.1">
    <property type="nucleotide sequence ID" value="NZ_BAAAUX010000016.1"/>
</dbReference>
<keyword evidence="2" id="KW-1185">Reference proteome</keyword>
<reference evidence="1 2" key="1">
    <citation type="journal article" date="2019" name="Int. J. Syst. Evol. Microbiol.">
        <title>The Global Catalogue of Microorganisms (GCM) 10K type strain sequencing project: providing services to taxonomists for standard genome sequencing and annotation.</title>
        <authorList>
            <consortium name="The Broad Institute Genomics Platform"/>
            <consortium name="The Broad Institute Genome Sequencing Center for Infectious Disease"/>
            <person name="Wu L."/>
            <person name="Ma J."/>
        </authorList>
    </citation>
    <scope>NUCLEOTIDE SEQUENCE [LARGE SCALE GENOMIC DNA]</scope>
    <source>
        <strain evidence="1 2">JCM 9383</strain>
    </source>
</reference>
<accession>A0ABN3VHC8</accession>
<evidence type="ECO:0000313" key="2">
    <source>
        <dbReference type="Proteomes" id="UP001500979"/>
    </source>
</evidence>
<gene>
    <name evidence="1" type="ORF">GCM10010470_40240</name>
</gene>
<dbReference type="EMBL" id="BAAAUX010000016">
    <property type="protein sequence ID" value="GAA2801125.1"/>
    <property type="molecule type" value="Genomic_DNA"/>
</dbReference>
<name>A0ABN3VHC8_9PSEU</name>
<proteinExistence type="predicted"/>